<evidence type="ECO:0000313" key="6">
    <source>
        <dbReference type="EMBL" id="GIN63784.1"/>
    </source>
</evidence>
<keyword evidence="5" id="KW-0119">Carbohydrate metabolism</keyword>
<evidence type="ECO:0000256" key="4">
    <source>
        <dbReference type="ARBA" id="ARBA00023239"/>
    </source>
</evidence>
<dbReference type="OrthoDB" id="9802667at2"/>
<dbReference type="InterPro" id="IPR000887">
    <property type="entry name" value="Aldlse_KDPG_KHG"/>
</dbReference>
<comment type="subunit">
    <text evidence="3">Homotrimer.</text>
</comment>
<dbReference type="RefSeq" id="WP_095309807.1">
    <property type="nucleotide sequence ID" value="NZ_BORC01000008.1"/>
</dbReference>
<dbReference type="GO" id="GO:0016829">
    <property type="term" value="F:lyase activity"/>
    <property type="evidence" value="ECO:0007669"/>
    <property type="project" value="UniProtKB-KW"/>
</dbReference>
<evidence type="ECO:0000256" key="3">
    <source>
        <dbReference type="ARBA" id="ARBA00011233"/>
    </source>
</evidence>
<keyword evidence="7" id="KW-1185">Reference proteome</keyword>
<gene>
    <name evidence="6" type="primary">kdgA_2</name>
    <name evidence="6" type="ORF">J27TS8_37770</name>
</gene>
<dbReference type="PANTHER" id="PTHR30246">
    <property type="entry name" value="2-KETO-3-DEOXY-6-PHOSPHOGLUCONATE ALDOLASE"/>
    <property type="match status" value="1"/>
</dbReference>
<evidence type="ECO:0000256" key="2">
    <source>
        <dbReference type="ARBA" id="ARBA00006906"/>
    </source>
</evidence>
<comment type="similarity">
    <text evidence="2">Belongs to the KHG/KDPG aldolase family.</text>
</comment>
<proteinExistence type="inferred from homology"/>
<dbReference type="PANTHER" id="PTHR30246:SF1">
    <property type="entry name" value="2-DEHYDRO-3-DEOXY-6-PHOSPHOGALACTONATE ALDOLASE-RELATED"/>
    <property type="match status" value="1"/>
</dbReference>
<dbReference type="InterPro" id="IPR013785">
    <property type="entry name" value="Aldolase_TIM"/>
</dbReference>
<reference evidence="6" key="1">
    <citation type="submission" date="2021-03" db="EMBL/GenBank/DDBJ databases">
        <title>Antimicrobial resistance genes in bacteria isolated from Japanese honey, and their potential for conferring macrolide and lincosamide resistance in the American foulbrood pathogen Paenibacillus larvae.</title>
        <authorList>
            <person name="Okamoto M."/>
            <person name="Kumagai M."/>
            <person name="Kanamori H."/>
            <person name="Takamatsu D."/>
        </authorList>
    </citation>
    <scope>NUCLEOTIDE SEQUENCE</scope>
    <source>
        <strain evidence="6">J27TS8</strain>
    </source>
</reference>
<dbReference type="Proteomes" id="UP000682111">
    <property type="component" value="Unassembled WGS sequence"/>
</dbReference>
<name>A0A920BV61_9BACI</name>
<keyword evidence="4" id="KW-0456">Lyase</keyword>
<dbReference type="NCBIfam" id="TIGR01182">
    <property type="entry name" value="eda"/>
    <property type="match status" value="1"/>
</dbReference>
<sequence length="217" mass="23833">MEKRIALYQKIKREKLIAVIRTDSKEDARKIIDAAVEGGINIIEITMTIPGAMDLIKEVKNHYKDTVCVGAGTVLSSEAAQNVIDAGSEFVVTPHFDEEIIKLCHLCQVFVIPGTIVLKDMVQALKLGCTLIKLFPANLLGVNAIRSFKGPLPDVEIIPTGGVNLETIKDWLDGGAIGVGIGNDLSKKALQTNDFSYVTKYAQQLVNKILDWEREKE</sequence>
<dbReference type="EMBL" id="BORC01000008">
    <property type="protein sequence ID" value="GIN63784.1"/>
    <property type="molecule type" value="Genomic_DNA"/>
</dbReference>
<dbReference type="Gene3D" id="3.20.20.70">
    <property type="entry name" value="Aldolase class I"/>
    <property type="match status" value="1"/>
</dbReference>
<dbReference type="InterPro" id="IPR031338">
    <property type="entry name" value="KDPG/KHG_AS_2"/>
</dbReference>
<comment type="caution">
    <text evidence="6">The sequence shown here is derived from an EMBL/GenBank/DDBJ whole genome shotgun (WGS) entry which is preliminary data.</text>
</comment>
<dbReference type="PROSITE" id="PS00160">
    <property type="entry name" value="ALDOLASE_KDPG_KHG_2"/>
    <property type="match status" value="1"/>
</dbReference>
<dbReference type="NCBIfam" id="NF005119">
    <property type="entry name" value="PRK06552.1"/>
    <property type="match status" value="1"/>
</dbReference>
<dbReference type="CDD" id="cd00452">
    <property type="entry name" value="KDPG_aldolase"/>
    <property type="match status" value="1"/>
</dbReference>
<comment type="pathway">
    <text evidence="1">Carbohydrate acid metabolism.</text>
</comment>
<evidence type="ECO:0000313" key="7">
    <source>
        <dbReference type="Proteomes" id="UP000682111"/>
    </source>
</evidence>
<evidence type="ECO:0000256" key="5">
    <source>
        <dbReference type="ARBA" id="ARBA00023277"/>
    </source>
</evidence>
<accession>A0A920BV61</accession>
<protein>
    <submittedName>
        <fullName evidence="6">Bifunctional 2-keto-4-hydroxyglutarate aldolase/2-keto-3-deoxy-6-phosphogluconate aldolase</fullName>
    </submittedName>
</protein>
<dbReference type="Pfam" id="PF01081">
    <property type="entry name" value="Aldolase"/>
    <property type="match status" value="1"/>
</dbReference>
<dbReference type="AlphaFoldDB" id="A0A920BV61"/>
<organism evidence="6 7">
    <name type="scientific">Robertmurraya siralis</name>
    <dbReference type="NCBI Taxonomy" id="77777"/>
    <lineage>
        <taxon>Bacteria</taxon>
        <taxon>Bacillati</taxon>
        <taxon>Bacillota</taxon>
        <taxon>Bacilli</taxon>
        <taxon>Bacillales</taxon>
        <taxon>Bacillaceae</taxon>
        <taxon>Robertmurraya</taxon>
    </lineage>
</organism>
<evidence type="ECO:0000256" key="1">
    <source>
        <dbReference type="ARBA" id="ARBA00004761"/>
    </source>
</evidence>
<dbReference type="SUPFAM" id="SSF51569">
    <property type="entry name" value="Aldolase"/>
    <property type="match status" value="1"/>
</dbReference>